<organism evidence="2 3">
    <name type="scientific">Aeromicrobium flavum</name>
    <dbReference type="NCBI Taxonomy" id="416568"/>
    <lineage>
        <taxon>Bacteria</taxon>
        <taxon>Bacillati</taxon>
        <taxon>Actinomycetota</taxon>
        <taxon>Actinomycetes</taxon>
        <taxon>Propionibacteriales</taxon>
        <taxon>Nocardioidaceae</taxon>
        <taxon>Aeromicrobium</taxon>
    </lineage>
</organism>
<sequence>MEQLSPPERRGYRRITVGVILVLLALGLFPSTAAVLDEANEDLILPLFVAVMVVAGMLLWSLVPGLSDGSRSRGHLVAVGAVAGLVSAGVAIAVFYALLNGYSGA</sequence>
<dbReference type="AlphaFoldDB" id="A0A512HUT6"/>
<protein>
    <submittedName>
        <fullName evidence="2">Uncharacterized protein</fullName>
    </submittedName>
</protein>
<keyword evidence="1" id="KW-1133">Transmembrane helix</keyword>
<dbReference type="OrthoDB" id="9907509at2"/>
<gene>
    <name evidence="2" type="ORF">AFL01nite_15460</name>
</gene>
<feature type="transmembrane region" description="Helical" evidence="1">
    <location>
        <begin position="75"/>
        <end position="99"/>
    </location>
</feature>
<name>A0A512HUT6_9ACTN</name>
<evidence type="ECO:0000256" key="1">
    <source>
        <dbReference type="SAM" id="Phobius"/>
    </source>
</evidence>
<accession>A0A512HUT6</accession>
<evidence type="ECO:0000313" key="3">
    <source>
        <dbReference type="Proteomes" id="UP000321769"/>
    </source>
</evidence>
<keyword evidence="1" id="KW-0472">Membrane</keyword>
<dbReference type="Proteomes" id="UP000321769">
    <property type="component" value="Unassembled WGS sequence"/>
</dbReference>
<feature type="transmembrane region" description="Helical" evidence="1">
    <location>
        <begin position="43"/>
        <end position="63"/>
    </location>
</feature>
<proteinExistence type="predicted"/>
<keyword evidence="1" id="KW-0812">Transmembrane</keyword>
<evidence type="ECO:0000313" key="2">
    <source>
        <dbReference type="EMBL" id="GEO89219.1"/>
    </source>
</evidence>
<dbReference type="RefSeq" id="WP_146827110.1">
    <property type="nucleotide sequence ID" value="NZ_BAAAYQ010000005.1"/>
</dbReference>
<reference evidence="2 3" key="1">
    <citation type="submission" date="2019-07" db="EMBL/GenBank/DDBJ databases">
        <title>Whole genome shotgun sequence of Aeromicrobium flavum NBRC 107625.</title>
        <authorList>
            <person name="Hosoyama A."/>
            <person name="Uohara A."/>
            <person name="Ohji S."/>
            <person name="Ichikawa N."/>
        </authorList>
    </citation>
    <scope>NUCLEOTIDE SEQUENCE [LARGE SCALE GENOMIC DNA]</scope>
    <source>
        <strain evidence="2 3">NBRC 107625</strain>
    </source>
</reference>
<comment type="caution">
    <text evidence="2">The sequence shown here is derived from an EMBL/GenBank/DDBJ whole genome shotgun (WGS) entry which is preliminary data.</text>
</comment>
<keyword evidence="3" id="KW-1185">Reference proteome</keyword>
<dbReference type="EMBL" id="BJZQ01000006">
    <property type="protein sequence ID" value="GEO89219.1"/>
    <property type="molecule type" value="Genomic_DNA"/>
</dbReference>